<sequence length="236" mass="27260">MRHIWDEIDVMMMNASCDCETSMPYVKHLEHANQAYAVAIQEKSQRKLGYTKNTCYMIIGFPCSSKCVTLYEDLLLFCTLSVHMVLKADFKNKRKSQPDVFKPQIVARPTHKQTDVKNIQAPIWIKDYIVPSKSNMFEKDEVFLGIEVMQSKDGILLNQRKYAQQLIADIVLSGAKPDNTLVEFNNKFTSLVFYQHTCDSFDPELDDATTYQKLIQKLIYLTITRLDITFGFQTLS</sequence>
<evidence type="ECO:0008006" key="3">
    <source>
        <dbReference type="Google" id="ProtNLM"/>
    </source>
</evidence>
<accession>A0A3Q7FHT1</accession>
<dbReference type="EnsemblPlants" id="Solyc02g032305.1.1">
    <property type="protein sequence ID" value="Solyc02g032305.1.1"/>
    <property type="gene ID" value="Solyc02g032305.1"/>
</dbReference>
<organism evidence="1">
    <name type="scientific">Solanum lycopersicum</name>
    <name type="common">Tomato</name>
    <name type="synonym">Lycopersicon esculentum</name>
    <dbReference type="NCBI Taxonomy" id="4081"/>
    <lineage>
        <taxon>Eukaryota</taxon>
        <taxon>Viridiplantae</taxon>
        <taxon>Streptophyta</taxon>
        <taxon>Embryophyta</taxon>
        <taxon>Tracheophyta</taxon>
        <taxon>Spermatophyta</taxon>
        <taxon>Magnoliopsida</taxon>
        <taxon>eudicotyledons</taxon>
        <taxon>Gunneridae</taxon>
        <taxon>Pentapetalae</taxon>
        <taxon>asterids</taxon>
        <taxon>lamiids</taxon>
        <taxon>Solanales</taxon>
        <taxon>Solanaceae</taxon>
        <taxon>Solanoideae</taxon>
        <taxon>Solaneae</taxon>
        <taxon>Solanum</taxon>
        <taxon>Solanum subgen. Lycopersicon</taxon>
    </lineage>
</organism>
<dbReference type="Gramene" id="Solyc02g032305.1.1">
    <property type="protein sequence ID" value="Solyc02g032305.1.1"/>
    <property type="gene ID" value="Solyc02g032305.1"/>
</dbReference>
<protein>
    <recommendedName>
        <fullName evidence="3">Reverse transcriptase Ty1/copia-type domain-containing protein</fullName>
    </recommendedName>
</protein>
<keyword evidence="2" id="KW-1185">Reference proteome</keyword>
<dbReference type="Proteomes" id="UP000004994">
    <property type="component" value="Chromosome 2"/>
</dbReference>
<dbReference type="InParanoid" id="A0A3Q7FHT1"/>
<reference evidence="1" key="1">
    <citation type="journal article" date="2012" name="Nature">
        <title>The tomato genome sequence provides insights into fleshy fruit evolution.</title>
        <authorList>
            <consortium name="Tomato Genome Consortium"/>
        </authorList>
    </citation>
    <scope>NUCLEOTIDE SEQUENCE [LARGE SCALE GENOMIC DNA]</scope>
    <source>
        <strain evidence="1">cv. Heinz 1706</strain>
    </source>
</reference>
<evidence type="ECO:0000313" key="2">
    <source>
        <dbReference type="Proteomes" id="UP000004994"/>
    </source>
</evidence>
<name>A0A3Q7FHT1_SOLLC</name>
<reference evidence="1" key="2">
    <citation type="submission" date="2019-01" db="UniProtKB">
        <authorList>
            <consortium name="EnsemblPlants"/>
        </authorList>
    </citation>
    <scope>IDENTIFICATION</scope>
    <source>
        <strain evidence="1">cv. Heinz 1706</strain>
    </source>
</reference>
<dbReference type="AlphaFoldDB" id="A0A3Q7FHT1"/>
<evidence type="ECO:0000313" key="1">
    <source>
        <dbReference type="EnsemblPlants" id="Solyc02g032305.1.1"/>
    </source>
</evidence>
<proteinExistence type="predicted"/>